<feature type="domain" description="TNT" evidence="2">
    <location>
        <begin position="857"/>
        <end position="943"/>
    </location>
</feature>
<evidence type="ECO:0000259" key="2">
    <source>
        <dbReference type="Pfam" id="PF14021"/>
    </source>
</evidence>
<name>A0ABP7YA91_9ACTN</name>
<feature type="compositionally biased region" description="Low complexity" evidence="1">
    <location>
        <begin position="683"/>
        <end position="693"/>
    </location>
</feature>
<dbReference type="InterPro" id="IPR053024">
    <property type="entry name" value="Fungal_surface_NADase"/>
</dbReference>
<proteinExistence type="predicted"/>
<dbReference type="Pfam" id="PF14021">
    <property type="entry name" value="TNT"/>
    <property type="match status" value="1"/>
</dbReference>
<feature type="compositionally biased region" description="Low complexity" evidence="1">
    <location>
        <begin position="438"/>
        <end position="469"/>
    </location>
</feature>
<dbReference type="InterPro" id="IPR025331">
    <property type="entry name" value="TNT"/>
</dbReference>
<evidence type="ECO:0000313" key="4">
    <source>
        <dbReference type="Proteomes" id="UP001500266"/>
    </source>
</evidence>
<protein>
    <recommendedName>
        <fullName evidence="2">TNT domain-containing protein</fullName>
    </recommendedName>
</protein>
<feature type="region of interest" description="Disordered" evidence="1">
    <location>
        <begin position="416"/>
        <end position="480"/>
    </location>
</feature>
<accession>A0ABP7YA91</accession>
<dbReference type="InterPro" id="IPR036170">
    <property type="entry name" value="YezG-like_sf"/>
</dbReference>
<organism evidence="3 4">
    <name type="scientific">Actinomadura keratinilytica</name>
    <dbReference type="NCBI Taxonomy" id="547461"/>
    <lineage>
        <taxon>Bacteria</taxon>
        <taxon>Bacillati</taxon>
        <taxon>Actinomycetota</taxon>
        <taxon>Actinomycetes</taxon>
        <taxon>Streptosporangiales</taxon>
        <taxon>Thermomonosporaceae</taxon>
        <taxon>Actinomadura</taxon>
    </lineage>
</organism>
<evidence type="ECO:0000256" key="1">
    <source>
        <dbReference type="SAM" id="MobiDB-lite"/>
    </source>
</evidence>
<reference evidence="4" key="1">
    <citation type="journal article" date="2019" name="Int. J. Syst. Evol. Microbiol.">
        <title>The Global Catalogue of Microorganisms (GCM) 10K type strain sequencing project: providing services to taxonomists for standard genome sequencing and annotation.</title>
        <authorList>
            <consortium name="The Broad Institute Genomics Platform"/>
            <consortium name="The Broad Institute Genome Sequencing Center for Infectious Disease"/>
            <person name="Wu L."/>
            <person name="Ma J."/>
        </authorList>
    </citation>
    <scope>NUCLEOTIDE SEQUENCE [LARGE SCALE GENOMIC DNA]</scope>
    <source>
        <strain evidence="4">JCM 17316</strain>
    </source>
</reference>
<keyword evidence="4" id="KW-1185">Reference proteome</keyword>
<dbReference type="Proteomes" id="UP001500266">
    <property type="component" value="Unassembled WGS sequence"/>
</dbReference>
<feature type="region of interest" description="Disordered" evidence="1">
    <location>
        <begin position="567"/>
        <end position="810"/>
    </location>
</feature>
<comment type="caution">
    <text evidence="3">The sequence shown here is derived from an EMBL/GenBank/DDBJ whole genome shotgun (WGS) entry which is preliminary data.</text>
</comment>
<dbReference type="PANTHER" id="PTHR42059:SF1">
    <property type="entry name" value="TNT DOMAIN-CONTAINING PROTEIN"/>
    <property type="match status" value="1"/>
</dbReference>
<sequence>MSVSGDRVAELEGRIVELVQRTAPPGWRRIDLRCAATVAVSEVTATVLAADGTAVPSEGVPSQLTDLLMELRRAHYEPGRGTWFSALFLIEPGVVERLYNWDFDPLWAPPIPAECYQRDQVVMPRAPEHTPAWLAARLEGRGPEYRPDPDPEPLNPVQQMQLMTHDLAMLLADHAPALWRRLHGYYQAVGDHVEFPPVTVFSDDGTTRPWTPPAAAGALLDRLRAGMYAFEGGVWSRFEFQVRLDNGRVIVDGTYQRDAEPAWNTEPSADDVRRELQRFPMEQAPDWMSRRLGGAATRTFRKARVFDHAGSDGARPSVSRPPVAPDEAERLAEYLHNAPLVRAARSYAPDQLAPERGDRVPLTFHTDGTWIWAGAVGYYLREHGLPPEPDLVAHIRARGFRVPEVDEPTLQAATAALSGKPAPAPSAPEPAAPPPAAADPASPGAAPAPEATSAPDPAPEAVPAQAAEEAAGEETDGGYRWRTFELRPPGEVWVARVRRRLEELGVDPGSYRLEATAEGAWCLVRDGLRWAVFRYEDGERRDEAVFDSGRQAAAHLLGALLLVPQQQDTPDSRTVPMPRPSNASAPPADTSAPQAEDSLPQAGVPAPPADVSGPQADALAPPAGVPASPVDVSGPQAGVADPPPHADVPAPQAGVPARPVDVPDPQAGVAAPPTGSPAPPADAPASPIDVSAPQTDIPRPPTGAPAPQAGVPVPPADVAGPRAGVPAPSADAPAPEADVSAPPAGASAPQAGVPAPPADALTPPTDVPAAQADVSAPPANVPASQAGVPNPPADVSAPQGGVPAPSVDVPATQVDVPAPQAVPPTAAEAPPTMVEQPYEPLEGEPPLSLFRDMLEIELQVGDTVDRFGEADGNVAYTARIPFGQRSLPPDWANRPYRLYRVERPVRVLSGVAIPWFDQPGGGKAYVFRRPLGELVAEGVLAEVRDAPPPPG</sequence>
<dbReference type="PANTHER" id="PTHR42059">
    <property type="entry name" value="TNT DOMAIN-CONTAINING PROTEIN"/>
    <property type="match status" value="1"/>
</dbReference>
<feature type="compositionally biased region" description="Low complexity" evidence="1">
    <location>
        <begin position="705"/>
        <end position="770"/>
    </location>
</feature>
<dbReference type="SUPFAM" id="SSF160424">
    <property type="entry name" value="BH3703-like"/>
    <property type="match status" value="2"/>
</dbReference>
<gene>
    <name evidence="3" type="ORF">GCM10022416_13660</name>
</gene>
<feature type="compositionally biased region" description="Pro residues" evidence="1">
    <location>
        <begin position="422"/>
        <end position="437"/>
    </location>
</feature>
<evidence type="ECO:0000313" key="3">
    <source>
        <dbReference type="EMBL" id="GAA4133134.1"/>
    </source>
</evidence>
<dbReference type="EMBL" id="BAABDO010000012">
    <property type="protein sequence ID" value="GAA4133134.1"/>
    <property type="molecule type" value="Genomic_DNA"/>
</dbReference>